<comment type="caution">
    <text evidence="4">The sequence shown here is derived from an EMBL/GenBank/DDBJ whole genome shotgun (WGS) entry which is preliminary data.</text>
</comment>
<dbReference type="InterPro" id="IPR056437">
    <property type="entry name" value="Znf-C2H2_ZNF598/HEL2"/>
</dbReference>
<dbReference type="Pfam" id="PF23202">
    <property type="entry name" value="PAH_ZNF598"/>
    <property type="match status" value="1"/>
</dbReference>
<dbReference type="InterPro" id="IPR044288">
    <property type="entry name" value="ZNF598/HEL2"/>
</dbReference>
<keyword evidence="1" id="KW-0863">Zinc-finger</keyword>
<evidence type="ECO:0000313" key="5">
    <source>
        <dbReference type="Proteomes" id="UP000594638"/>
    </source>
</evidence>
<dbReference type="PANTHER" id="PTHR22938">
    <property type="entry name" value="ZINC FINGER PROTEIN 598"/>
    <property type="match status" value="1"/>
</dbReference>
<feature type="region of interest" description="Disordered" evidence="2">
    <location>
        <begin position="688"/>
        <end position="741"/>
    </location>
</feature>
<protein>
    <submittedName>
        <fullName evidence="4">Zinc finger 598</fullName>
    </submittedName>
</protein>
<feature type="region of interest" description="Disordered" evidence="2">
    <location>
        <begin position="622"/>
        <end position="651"/>
    </location>
</feature>
<evidence type="ECO:0000256" key="2">
    <source>
        <dbReference type="SAM" id="MobiDB-lite"/>
    </source>
</evidence>
<dbReference type="GO" id="GO:0061630">
    <property type="term" value="F:ubiquitin protein ligase activity"/>
    <property type="evidence" value="ECO:0007669"/>
    <property type="project" value="InterPro"/>
</dbReference>
<dbReference type="InterPro" id="IPR001841">
    <property type="entry name" value="Znf_RING"/>
</dbReference>
<keyword evidence="5" id="KW-1185">Reference proteome</keyword>
<dbReference type="PANTHER" id="PTHR22938:SF0">
    <property type="entry name" value="E3 UBIQUITIN-PROTEIN LIGASE ZNF598"/>
    <property type="match status" value="1"/>
</dbReference>
<dbReference type="AlphaFoldDB" id="A0A8S0PPT7"/>
<gene>
    <name evidence="4" type="ORF">OLEA9_A081206</name>
</gene>
<accession>A0A8S0PPT7</accession>
<feature type="compositionally biased region" description="Basic and acidic residues" evidence="2">
    <location>
        <begin position="627"/>
        <end position="644"/>
    </location>
</feature>
<dbReference type="InterPro" id="IPR057634">
    <property type="entry name" value="PAH_ZNF598/HEL2"/>
</dbReference>
<dbReference type="Pfam" id="PF23230">
    <property type="entry name" value="zf-C2H2_13"/>
    <property type="match status" value="1"/>
</dbReference>
<dbReference type="GO" id="GO:0008270">
    <property type="term" value="F:zinc ion binding"/>
    <property type="evidence" value="ECO:0007669"/>
    <property type="project" value="UniProtKB-KW"/>
</dbReference>
<dbReference type="Gramene" id="OE9A081206T1">
    <property type="protein sequence ID" value="OE9A081206C1"/>
    <property type="gene ID" value="OE9A081206"/>
</dbReference>
<keyword evidence="1" id="KW-0862">Zinc</keyword>
<evidence type="ECO:0000256" key="1">
    <source>
        <dbReference type="PROSITE-ProRule" id="PRU00175"/>
    </source>
</evidence>
<dbReference type="GO" id="GO:0072344">
    <property type="term" value="P:rescue of stalled ribosome"/>
    <property type="evidence" value="ECO:0007669"/>
    <property type="project" value="InterPro"/>
</dbReference>
<dbReference type="GO" id="GO:0016567">
    <property type="term" value="P:protein ubiquitination"/>
    <property type="evidence" value="ECO:0007669"/>
    <property type="project" value="TreeGrafter"/>
</dbReference>
<evidence type="ECO:0000313" key="4">
    <source>
        <dbReference type="EMBL" id="CAA2954744.1"/>
    </source>
</evidence>
<dbReference type="PROSITE" id="PS00028">
    <property type="entry name" value="ZINC_FINGER_C2H2_1"/>
    <property type="match status" value="1"/>
</dbReference>
<sequence>MDDTCVTCAEILDWVAYGPCGHRDVCSTCVARSRFISHDRCCSICKTPSNVVFVTKDLGEYTKRVGDFSVLPSDVEEGRVGNYWYHEGTQAFFDDSDHYKMIKAMCELSCSVCDGIDKSRRKEKFKDIEELKGHLFHKHKLFMCSMCLEGKKVFICEQKLYTRAQLTRHINRGDEEVDGTEIDQGDFMGHPICEFCSIPFYGESELYTHMSTEHHTCRMCLRQDAGQYEYYKNFSDLEAHFRRYHFLCEDEECLTKKFVVFLSEHELKLHAQEHEQDSLRRTECSCQHNTKDNELSLATQVSLETSNAAPSSTGVDSDRGEISNDNTHFPPLESLAITDFEPSLKCFQAMSQISFPPLPVAPCSSQQNGHFHASQTSFPLLPVVPCSSQQNTRSAVLPKNTMASHLGRQRNNKMKIFSPVSAWTPRNLNPAKPAIIPPHPWPSVNSAYGPLSSTRQNVTATENRPTPSSYAAAAKAHQSSRNCGNLSWDSYSTSSHILSGCVSFDPLITEFPPVSAMQTCKLPATVKKVKDVYTTNKSLVEKIRLALGFDENRYSTFKTISSEYRQGLMDAETYLVYMEQYGLLHLVHELVGLLPDERRQKELVETYNANLVDTARRENGWNNESLVKNDQRSKKDKGMSHDSRSNISKHNVIGTVKEVSAGYSRSQQDFEELSKEGYRVVKSKSKTLVEDSQEELSKHGKSAKLKSCGAGSIQNFESGNGKRKQRKKSRSIRTNGPTAFA</sequence>
<dbReference type="SMART" id="SM00355">
    <property type="entry name" value="ZnF_C2H2"/>
    <property type="match status" value="4"/>
</dbReference>
<dbReference type="EMBL" id="CACTIH010000123">
    <property type="protein sequence ID" value="CAA2954744.1"/>
    <property type="molecule type" value="Genomic_DNA"/>
</dbReference>
<feature type="domain" description="RING-type" evidence="3">
    <location>
        <begin position="5"/>
        <end position="46"/>
    </location>
</feature>
<dbReference type="PROSITE" id="PS50089">
    <property type="entry name" value="ZF_RING_2"/>
    <property type="match status" value="1"/>
</dbReference>
<evidence type="ECO:0000259" key="3">
    <source>
        <dbReference type="PROSITE" id="PS50089"/>
    </source>
</evidence>
<dbReference type="Proteomes" id="UP000594638">
    <property type="component" value="Unassembled WGS sequence"/>
</dbReference>
<organism evidence="4 5">
    <name type="scientific">Olea europaea subsp. europaea</name>
    <dbReference type="NCBI Taxonomy" id="158383"/>
    <lineage>
        <taxon>Eukaryota</taxon>
        <taxon>Viridiplantae</taxon>
        <taxon>Streptophyta</taxon>
        <taxon>Embryophyta</taxon>
        <taxon>Tracheophyta</taxon>
        <taxon>Spermatophyta</taxon>
        <taxon>Magnoliopsida</taxon>
        <taxon>eudicotyledons</taxon>
        <taxon>Gunneridae</taxon>
        <taxon>Pentapetalae</taxon>
        <taxon>asterids</taxon>
        <taxon>lamiids</taxon>
        <taxon>Lamiales</taxon>
        <taxon>Oleaceae</taxon>
        <taxon>Oleeae</taxon>
        <taxon>Olea</taxon>
    </lineage>
</organism>
<name>A0A8S0PPT7_OLEEU</name>
<reference evidence="4 5" key="1">
    <citation type="submission" date="2019-12" db="EMBL/GenBank/DDBJ databases">
        <authorList>
            <person name="Alioto T."/>
            <person name="Alioto T."/>
            <person name="Gomez Garrido J."/>
        </authorList>
    </citation>
    <scope>NUCLEOTIDE SEQUENCE [LARGE SCALE GENOMIC DNA]</scope>
</reference>
<dbReference type="InterPro" id="IPR013087">
    <property type="entry name" value="Znf_C2H2_type"/>
</dbReference>
<keyword evidence="1" id="KW-0479">Metal-binding</keyword>
<dbReference type="GO" id="GO:0043022">
    <property type="term" value="F:ribosome binding"/>
    <property type="evidence" value="ECO:0007669"/>
    <property type="project" value="TreeGrafter"/>
</dbReference>
<dbReference type="OrthoDB" id="3838338at2759"/>
<feature type="compositionally biased region" description="Basic residues" evidence="2">
    <location>
        <begin position="721"/>
        <end position="731"/>
    </location>
</feature>
<proteinExistence type="predicted"/>